<keyword evidence="4" id="KW-0175">Coiled coil</keyword>
<dbReference type="Gene3D" id="3.40.190.170">
    <property type="entry name" value="Bacterial extracellular solute-binding protein, family 7"/>
    <property type="match status" value="1"/>
</dbReference>
<gene>
    <name evidence="7" type="ORF">GQ671_08455</name>
</gene>
<keyword evidence="3 6" id="KW-0732">Signal</keyword>
<sequence length="342" mass="37901">MKKLLLLLVLMIGVLAACGGGNEDEADTGEDSNEVEGSEGGTISFSTWANEGEAAYVGMERFKEIVEEETGGNYTVDLFPGNQLGSTAEQMEQVKMGSIELMSSGDPGMIEIEMLSLPYLMESNEHWANVLESDIGDEWNETLKEDQGIINIGTLPRGPRVISSNTEINEPADMQGLKFRTPERDYYVQTFEALGASPTPIDFGELYSALETGIVDGQENPLETIVAGGFMEVQSDVSLTNHMYKPAFITVNDEFFEGLTEEEQQIFRDASQEANEVASEQLQSEEEQMMSDLEEQEVTITEPNVDAFKEATQSVRDNLGTDTWGEERYNRIVEMGQEDLNE</sequence>
<feature type="signal peptide" evidence="6">
    <location>
        <begin position="1"/>
        <end position="19"/>
    </location>
</feature>
<keyword evidence="2" id="KW-0813">Transport</keyword>
<dbReference type="PROSITE" id="PS51257">
    <property type="entry name" value="PROKAR_LIPOPROTEIN"/>
    <property type="match status" value="1"/>
</dbReference>
<dbReference type="InterPro" id="IPR018389">
    <property type="entry name" value="DctP_fam"/>
</dbReference>
<dbReference type="PIRSF" id="PIRSF006470">
    <property type="entry name" value="DctB"/>
    <property type="match status" value="1"/>
</dbReference>
<feature type="chain" id="PRO_5039101603" evidence="6">
    <location>
        <begin position="20"/>
        <end position="342"/>
    </location>
</feature>
<dbReference type="EMBL" id="WUUK01000003">
    <property type="protein sequence ID" value="MXQ51299.1"/>
    <property type="molecule type" value="Genomic_DNA"/>
</dbReference>
<dbReference type="NCBIfam" id="TIGR00787">
    <property type="entry name" value="dctP"/>
    <property type="match status" value="1"/>
</dbReference>
<reference evidence="7 8" key="1">
    <citation type="submission" date="2019-12" db="EMBL/GenBank/DDBJ databases">
        <title>Salinicoccus cyprini sp. nov., isolated from gastro-intestinal tract of mirror carp, Cyprinus carpio var. specularis, collected from Gobind Sagar Reservoir, Himachal Pradesh, India.</title>
        <authorList>
            <person name="Talwar C."/>
            <person name="Singh A.K."/>
            <person name="Lal R."/>
            <person name="Negi R.K."/>
        </authorList>
    </citation>
    <scope>NUCLEOTIDE SEQUENCE [LARGE SCALE GENOMIC DNA]</scope>
    <source>
        <strain evidence="7 8">J-82</strain>
    </source>
</reference>
<name>A0A6N8U6P5_9STAP</name>
<evidence type="ECO:0000256" key="1">
    <source>
        <dbReference type="ARBA" id="ARBA00009023"/>
    </source>
</evidence>
<evidence type="ECO:0000256" key="2">
    <source>
        <dbReference type="ARBA" id="ARBA00022448"/>
    </source>
</evidence>
<dbReference type="OrthoDB" id="2087at2"/>
<evidence type="ECO:0000313" key="8">
    <source>
        <dbReference type="Proteomes" id="UP000436284"/>
    </source>
</evidence>
<dbReference type="GO" id="GO:0030288">
    <property type="term" value="C:outer membrane-bounded periplasmic space"/>
    <property type="evidence" value="ECO:0007669"/>
    <property type="project" value="InterPro"/>
</dbReference>
<comment type="caution">
    <text evidence="7">The sequence shown here is derived from an EMBL/GenBank/DDBJ whole genome shotgun (WGS) entry which is preliminary data.</text>
</comment>
<dbReference type="InterPro" id="IPR004682">
    <property type="entry name" value="TRAP_DctP"/>
</dbReference>
<keyword evidence="8" id="KW-1185">Reference proteome</keyword>
<organism evidence="7 8">
    <name type="scientific">Salinicoccus hispanicus</name>
    <dbReference type="NCBI Taxonomy" id="157225"/>
    <lineage>
        <taxon>Bacteria</taxon>
        <taxon>Bacillati</taxon>
        <taxon>Bacillota</taxon>
        <taxon>Bacilli</taxon>
        <taxon>Bacillales</taxon>
        <taxon>Staphylococcaceae</taxon>
        <taxon>Salinicoccus</taxon>
    </lineage>
</organism>
<evidence type="ECO:0000256" key="4">
    <source>
        <dbReference type="SAM" id="Coils"/>
    </source>
</evidence>
<dbReference type="PANTHER" id="PTHR33376:SF7">
    <property type="entry name" value="C4-DICARBOXYLATE-BINDING PROTEIN DCTB"/>
    <property type="match status" value="1"/>
</dbReference>
<evidence type="ECO:0000256" key="3">
    <source>
        <dbReference type="ARBA" id="ARBA00022729"/>
    </source>
</evidence>
<dbReference type="NCBIfam" id="NF037995">
    <property type="entry name" value="TRAP_S1"/>
    <property type="match status" value="1"/>
</dbReference>
<dbReference type="GO" id="GO:0055085">
    <property type="term" value="P:transmembrane transport"/>
    <property type="evidence" value="ECO:0007669"/>
    <property type="project" value="InterPro"/>
</dbReference>
<proteinExistence type="inferred from homology"/>
<dbReference type="InterPro" id="IPR038404">
    <property type="entry name" value="TRAP_DctP_sf"/>
</dbReference>
<feature type="compositionally biased region" description="Acidic residues" evidence="5">
    <location>
        <begin position="22"/>
        <end position="37"/>
    </location>
</feature>
<feature type="coiled-coil region" evidence="4">
    <location>
        <begin position="268"/>
        <end position="299"/>
    </location>
</feature>
<dbReference type="AlphaFoldDB" id="A0A6N8U6P5"/>
<dbReference type="RefSeq" id="WP_160655592.1">
    <property type="nucleotide sequence ID" value="NZ_JBHRWU010000001.1"/>
</dbReference>
<dbReference type="PANTHER" id="PTHR33376">
    <property type="match status" value="1"/>
</dbReference>
<dbReference type="Pfam" id="PF03480">
    <property type="entry name" value="DctP"/>
    <property type="match status" value="1"/>
</dbReference>
<accession>A0A6N8U6P5</accession>
<dbReference type="CDD" id="cd13603">
    <property type="entry name" value="PBP2_TRAP_Siap_TeaA_like"/>
    <property type="match status" value="1"/>
</dbReference>
<evidence type="ECO:0000256" key="6">
    <source>
        <dbReference type="SAM" id="SignalP"/>
    </source>
</evidence>
<feature type="region of interest" description="Disordered" evidence="5">
    <location>
        <begin position="21"/>
        <end position="42"/>
    </location>
</feature>
<evidence type="ECO:0000313" key="7">
    <source>
        <dbReference type="EMBL" id="MXQ51299.1"/>
    </source>
</evidence>
<comment type="similarity">
    <text evidence="1">Belongs to the bacterial solute-binding protein 7 family.</text>
</comment>
<evidence type="ECO:0000256" key="5">
    <source>
        <dbReference type="SAM" id="MobiDB-lite"/>
    </source>
</evidence>
<dbReference type="Proteomes" id="UP000436284">
    <property type="component" value="Unassembled WGS sequence"/>
</dbReference>
<protein>
    <submittedName>
        <fullName evidence="7">DctP family TRAP transporter solute-binding subunit</fullName>
    </submittedName>
</protein>